<dbReference type="PANTHER" id="PTHR11927">
    <property type="entry name" value="GALACTOSIDE 2-L-FUCOSYLTRANSFERASE"/>
    <property type="match status" value="1"/>
</dbReference>
<evidence type="ECO:0000256" key="2">
    <source>
        <dbReference type="ARBA" id="ARBA00022679"/>
    </source>
</evidence>
<keyword evidence="1" id="KW-0328">Glycosyltransferase</keyword>
<accession>A0A1F8H7G6</accession>
<organism evidence="3 4">
    <name type="scientific">Candidatus Yanofskybacteria bacterium RIFCSPLOWO2_12_FULL_43_11b</name>
    <dbReference type="NCBI Taxonomy" id="1802710"/>
    <lineage>
        <taxon>Bacteria</taxon>
        <taxon>Candidatus Yanofskyibacteriota</taxon>
    </lineage>
</organism>
<comment type="caution">
    <text evidence="3">The sequence shown here is derived from an EMBL/GenBank/DDBJ whole genome shotgun (WGS) entry which is preliminary data.</text>
</comment>
<dbReference type="Pfam" id="PF01531">
    <property type="entry name" value="Glyco_transf_11"/>
    <property type="match status" value="1"/>
</dbReference>
<dbReference type="GO" id="GO:0016020">
    <property type="term" value="C:membrane"/>
    <property type="evidence" value="ECO:0007669"/>
    <property type="project" value="InterPro"/>
</dbReference>
<dbReference type="EMBL" id="MGKY01000015">
    <property type="protein sequence ID" value="OGN33537.1"/>
    <property type="molecule type" value="Genomic_DNA"/>
</dbReference>
<reference evidence="3 4" key="1">
    <citation type="journal article" date="2016" name="Nat. Commun.">
        <title>Thousands of microbial genomes shed light on interconnected biogeochemical processes in an aquifer system.</title>
        <authorList>
            <person name="Anantharaman K."/>
            <person name="Brown C.T."/>
            <person name="Hug L.A."/>
            <person name="Sharon I."/>
            <person name="Castelle C.J."/>
            <person name="Probst A.J."/>
            <person name="Thomas B.C."/>
            <person name="Singh A."/>
            <person name="Wilkins M.J."/>
            <person name="Karaoz U."/>
            <person name="Brodie E.L."/>
            <person name="Williams K.H."/>
            <person name="Hubbard S.S."/>
            <person name="Banfield J.F."/>
        </authorList>
    </citation>
    <scope>NUCLEOTIDE SEQUENCE [LARGE SCALE GENOMIC DNA]</scope>
</reference>
<dbReference type="InterPro" id="IPR002516">
    <property type="entry name" value="Glyco_trans_11"/>
</dbReference>
<dbReference type="Gene3D" id="3.40.50.11350">
    <property type="match status" value="1"/>
</dbReference>
<evidence type="ECO:0000256" key="1">
    <source>
        <dbReference type="ARBA" id="ARBA00022676"/>
    </source>
</evidence>
<proteinExistence type="predicted"/>
<evidence type="ECO:0008006" key="5">
    <source>
        <dbReference type="Google" id="ProtNLM"/>
    </source>
</evidence>
<evidence type="ECO:0000313" key="3">
    <source>
        <dbReference type="EMBL" id="OGN33537.1"/>
    </source>
</evidence>
<dbReference type="AlphaFoldDB" id="A0A1F8H7G6"/>
<gene>
    <name evidence="3" type="ORF">A3G51_02530</name>
</gene>
<evidence type="ECO:0000313" key="4">
    <source>
        <dbReference type="Proteomes" id="UP000177745"/>
    </source>
</evidence>
<dbReference type="CDD" id="cd11301">
    <property type="entry name" value="Fut1_Fut2_like"/>
    <property type="match status" value="1"/>
</dbReference>
<protein>
    <recommendedName>
        <fullName evidence="5">Glycosyl transferase family 11</fullName>
    </recommendedName>
</protein>
<dbReference type="PANTHER" id="PTHR11927:SF9">
    <property type="entry name" value="L-FUCOSYLTRANSFERASE"/>
    <property type="match status" value="1"/>
</dbReference>
<dbReference type="GO" id="GO:0005975">
    <property type="term" value="P:carbohydrate metabolic process"/>
    <property type="evidence" value="ECO:0007669"/>
    <property type="project" value="InterPro"/>
</dbReference>
<sequence>MIIIRLSLGMGNNLFQYALGRRLALERETELYLDFSGENENRRRYALGYISKFNMIKAVAIKREVGKIKLLNKLFFLNPNYRNAVIKESGNTFDQTVINAPKDAYLMGYWQSERYFKPAESIIRQDLTLKEPQGEKYQDLLDRITLSNSVSVHIRRGDYLLEKNLRLFHPCTSDYYLKAEALISEKVSSPELFIFSDDIEWVKQNIPFRFPATFVSDGSLADYQELMLMSACKHNIIANSTFSWWGAWLNNNPQKIVITPKKWFIDPATDEKDLIPPTWVKI</sequence>
<keyword evidence="2" id="KW-0808">Transferase</keyword>
<name>A0A1F8H7G6_9BACT</name>
<dbReference type="GO" id="GO:0008107">
    <property type="term" value="F:galactoside 2-alpha-L-fucosyltransferase activity"/>
    <property type="evidence" value="ECO:0007669"/>
    <property type="project" value="InterPro"/>
</dbReference>
<dbReference type="Proteomes" id="UP000177745">
    <property type="component" value="Unassembled WGS sequence"/>
</dbReference>